<keyword evidence="2" id="KW-1185">Reference proteome</keyword>
<comment type="caution">
    <text evidence="1">The sequence shown here is derived from an EMBL/GenBank/DDBJ whole genome shotgun (WGS) entry which is preliminary data.</text>
</comment>
<evidence type="ECO:0000313" key="1">
    <source>
        <dbReference type="EMBL" id="PRQ42669.1"/>
    </source>
</evidence>
<reference evidence="1 2" key="1">
    <citation type="journal article" date="2018" name="Nat. Genet.">
        <title>The Rosa genome provides new insights in the design of modern roses.</title>
        <authorList>
            <person name="Bendahmane M."/>
        </authorList>
    </citation>
    <scope>NUCLEOTIDE SEQUENCE [LARGE SCALE GENOMIC DNA]</scope>
    <source>
        <strain evidence="2">cv. Old Blush</strain>
    </source>
</reference>
<dbReference type="Gramene" id="PRQ42669">
    <property type="protein sequence ID" value="PRQ42669"/>
    <property type="gene ID" value="RchiOBHm_Chr3g0460161"/>
</dbReference>
<dbReference type="EMBL" id="PDCK01000041">
    <property type="protein sequence ID" value="PRQ42669.1"/>
    <property type="molecule type" value="Genomic_DNA"/>
</dbReference>
<accession>A0A2P6R8D8</accession>
<dbReference type="Proteomes" id="UP000238479">
    <property type="component" value="Chromosome 3"/>
</dbReference>
<name>A0A2P6R8D8_ROSCH</name>
<sequence length="58" mass="6623">MIPVRLKRKEMEVRFGTKPKEVALLHRRRQRRVVGGDEVSEPDLEVQRGGLAPCALTL</sequence>
<organism evidence="1 2">
    <name type="scientific">Rosa chinensis</name>
    <name type="common">China rose</name>
    <dbReference type="NCBI Taxonomy" id="74649"/>
    <lineage>
        <taxon>Eukaryota</taxon>
        <taxon>Viridiplantae</taxon>
        <taxon>Streptophyta</taxon>
        <taxon>Embryophyta</taxon>
        <taxon>Tracheophyta</taxon>
        <taxon>Spermatophyta</taxon>
        <taxon>Magnoliopsida</taxon>
        <taxon>eudicotyledons</taxon>
        <taxon>Gunneridae</taxon>
        <taxon>Pentapetalae</taxon>
        <taxon>rosids</taxon>
        <taxon>fabids</taxon>
        <taxon>Rosales</taxon>
        <taxon>Rosaceae</taxon>
        <taxon>Rosoideae</taxon>
        <taxon>Rosoideae incertae sedis</taxon>
        <taxon>Rosa</taxon>
    </lineage>
</organism>
<protein>
    <submittedName>
        <fullName evidence="1">Uncharacterized protein</fullName>
    </submittedName>
</protein>
<gene>
    <name evidence="1" type="ORF">RchiOBHm_Chr3g0460161</name>
</gene>
<dbReference type="AlphaFoldDB" id="A0A2P6R8D8"/>
<evidence type="ECO:0000313" key="2">
    <source>
        <dbReference type="Proteomes" id="UP000238479"/>
    </source>
</evidence>
<proteinExistence type="predicted"/>